<dbReference type="AlphaFoldDB" id="A0A8K0FZG7"/>
<dbReference type="Pfam" id="PF00089">
    <property type="entry name" value="Trypsin"/>
    <property type="match status" value="1"/>
</dbReference>
<dbReference type="InterPro" id="IPR001254">
    <property type="entry name" value="Trypsin_dom"/>
</dbReference>
<dbReference type="OrthoDB" id="6746625at2759"/>
<accession>A0A8K0FZG7</accession>
<organism evidence="8 9">
    <name type="scientific">Ignelater luminosus</name>
    <name type="common">Cucubano</name>
    <name type="synonym">Pyrophorus luminosus</name>
    <dbReference type="NCBI Taxonomy" id="2038154"/>
    <lineage>
        <taxon>Eukaryota</taxon>
        <taxon>Metazoa</taxon>
        <taxon>Ecdysozoa</taxon>
        <taxon>Arthropoda</taxon>
        <taxon>Hexapoda</taxon>
        <taxon>Insecta</taxon>
        <taxon>Pterygota</taxon>
        <taxon>Neoptera</taxon>
        <taxon>Endopterygota</taxon>
        <taxon>Coleoptera</taxon>
        <taxon>Polyphaga</taxon>
        <taxon>Elateriformia</taxon>
        <taxon>Elateroidea</taxon>
        <taxon>Elateridae</taxon>
        <taxon>Agrypninae</taxon>
        <taxon>Pyrophorini</taxon>
        <taxon>Ignelater</taxon>
    </lineage>
</organism>
<evidence type="ECO:0000256" key="4">
    <source>
        <dbReference type="ARBA" id="ARBA00022825"/>
    </source>
</evidence>
<dbReference type="SUPFAM" id="SSF50494">
    <property type="entry name" value="Trypsin-like serine proteases"/>
    <property type="match status" value="1"/>
</dbReference>
<comment type="caution">
    <text evidence="8">The sequence shown here is derived from an EMBL/GenBank/DDBJ whole genome shotgun (WGS) entry which is preliminary data.</text>
</comment>
<dbReference type="InterPro" id="IPR001314">
    <property type="entry name" value="Peptidase_S1A"/>
</dbReference>
<evidence type="ECO:0000256" key="3">
    <source>
        <dbReference type="ARBA" id="ARBA00022801"/>
    </source>
</evidence>
<feature type="domain" description="Peptidase S1" evidence="7">
    <location>
        <begin position="1"/>
        <end position="198"/>
    </location>
</feature>
<dbReference type="FunFam" id="2.40.10.10:FF:000036">
    <property type="entry name" value="Trypsin beta"/>
    <property type="match status" value="1"/>
</dbReference>
<dbReference type="PRINTS" id="PR00722">
    <property type="entry name" value="CHYMOTRYPSIN"/>
</dbReference>
<keyword evidence="5" id="KW-1015">Disulfide bond</keyword>
<dbReference type="GO" id="GO:0006508">
    <property type="term" value="P:proteolysis"/>
    <property type="evidence" value="ECO:0007669"/>
    <property type="project" value="UniProtKB-KW"/>
</dbReference>
<dbReference type="GO" id="GO:0004252">
    <property type="term" value="F:serine-type endopeptidase activity"/>
    <property type="evidence" value="ECO:0007669"/>
    <property type="project" value="InterPro"/>
</dbReference>
<proteinExistence type="inferred from homology"/>
<dbReference type="InterPro" id="IPR009003">
    <property type="entry name" value="Peptidase_S1_PA"/>
</dbReference>
<dbReference type="CDD" id="cd00190">
    <property type="entry name" value="Tryp_SPc"/>
    <property type="match status" value="1"/>
</dbReference>
<sequence length="199" mass="22733">MEVQLGEYHTVNDTDCVFEKGIQECSDPVRDYTVNKTIIHRYYTKRTRKNDIALIRLNGRITYSDYIRPICLPLPGTKFANIGDTMTISGWGIVNYKGTSATIKKRILAELISNEDCRERTKSFVREVTDDMLCTVTFNNSNEQSCSGDGGGPVMVSNKLQWHQEGIVSFGIFICGSKYPEIHTRVEKYLEWIEENTEP</sequence>
<dbReference type="InterPro" id="IPR043504">
    <property type="entry name" value="Peptidase_S1_PA_chymotrypsin"/>
</dbReference>
<keyword evidence="4" id="KW-0720">Serine protease</keyword>
<reference evidence="8" key="1">
    <citation type="submission" date="2019-08" db="EMBL/GenBank/DDBJ databases">
        <title>The genome of the North American firefly Photinus pyralis.</title>
        <authorList>
            <consortium name="Photinus pyralis genome working group"/>
            <person name="Fallon T.R."/>
            <person name="Sander Lower S.E."/>
            <person name="Weng J.-K."/>
        </authorList>
    </citation>
    <scope>NUCLEOTIDE SEQUENCE</scope>
    <source>
        <strain evidence="8">TRF0915ILg1</strain>
        <tissue evidence="8">Whole body</tissue>
    </source>
</reference>
<dbReference type="Gene3D" id="2.40.10.10">
    <property type="entry name" value="Trypsin-like serine proteases"/>
    <property type="match status" value="1"/>
</dbReference>
<evidence type="ECO:0000256" key="5">
    <source>
        <dbReference type="ARBA" id="ARBA00023157"/>
    </source>
</evidence>
<evidence type="ECO:0000313" key="8">
    <source>
        <dbReference type="EMBL" id="KAF2886305.1"/>
    </source>
</evidence>
<dbReference type="SMART" id="SM00020">
    <property type="entry name" value="Tryp_SPc"/>
    <property type="match status" value="1"/>
</dbReference>
<dbReference type="InterPro" id="IPR051487">
    <property type="entry name" value="Ser/Thr_Proteases_Immune/Dev"/>
</dbReference>
<comment type="subcellular location">
    <subcellularLocation>
        <location evidence="1">Secreted</location>
        <location evidence="1">Extracellular space</location>
    </subcellularLocation>
</comment>
<keyword evidence="3" id="KW-0378">Hydrolase</keyword>
<evidence type="ECO:0000256" key="6">
    <source>
        <dbReference type="ARBA" id="ARBA00024195"/>
    </source>
</evidence>
<dbReference type="Proteomes" id="UP000801492">
    <property type="component" value="Unassembled WGS sequence"/>
</dbReference>
<gene>
    <name evidence="8" type="ORF">ILUMI_19868</name>
</gene>
<dbReference type="EMBL" id="VTPC01088123">
    <property type="protein sequence ID" value="KAF2886305.1"/>
    <property type="molecule type" value="Genomic_DNA"/>
</dbReference>
<protein>
    <recommendedName>
        <fullName evidence="7">Peptidase S1 domain-containing protein</fullName>
    </recommendedName>
</protein>
<evidence type="ECO:0000256" key="2">
    <source>
        <dbReference type="ARBA" id="ARBA00022670"/>
    </source>
</evidence>
<evidence type="ECO:0000259" key="7">
    <source>
        <dbReference type="PROSITE" id="PS50240"/>
    </source>
</evidence>
<keyword evidence="9" id="KW-1185">Reference proteome</keyword>
<dbReference type="GO" id="GO:0005576">
    <property type="term" value="C:extracellular region"/>
    <property type="evidence" value="ECO:0007669"/>
    <property type="project" value="UniProtKB-SubCell"/>
</dbReference>
<comment type="similarity">
    <text evidence="6">Belongs to the peptidase S1 family. CLIP subfamily.</text>
</comment>
<dbReference type="PROSITE" id="PS50240">
    <property type="entry name" value="TRYPSIN_DOM"/>
    <property type="match status" value="1"/>
</dbReference>
<dbReference type="PANTHER" id="PTHR24256">
    <property type="entry name" value="TRYPTASE-RELATED"/>
    <property type="match status" value="1"/>
</dbReference>
<evidence type="ECO:0000313" key="9">
    <source>
        <dbReference type="Proteomes" id="UP000801492"/>
    </source>
</evidence>
<name>A0A8K0FZG7_IGNLU</name>
<keyword evidence="2" id="KW-0645">Protease</keyword>
<evidence type="ECO:0000256" key="1">
    <source>
        <dbReference type="ARBA" id="ARBA00004239"/>
    </source>
</evidence>